<evidence type="ECO:0000256" key="1">
    <source>
        <dbReference type="SAM" id="Phobius"/>
    </source>
</evidence>
<keyword evidence="3" id="KW-1185">Reference proteome</keyword>
<reference evidence="2 3" key="1">
    <citation type="journal article" date="2016" name="Front. Microbiol.">
        <title>Comprehensive Phylogenetic Analysis of Bovine Non-aureus Staphylococci Species Based on Whole-Genome Sequencing.</title>
        <authorList>
            <person name="Naushad S."/>
            <person name="Barkema H.W."/>
            <person name="Luby C."/>
            <person name="Condas L.A."/>
            <person name="Nobrega D.B."/>
            <person name="Carson D.A."/>
            <person name="De Buck J."/>
        </authorList>
    </citation>
    <scope>NUCLEOTIDE SEQUENCE [LARGE SCALE GENOMIC DNA]</scope>
    <source>
        <strain evidence="2 3">SNUC 1409</strain>
    </source>
</reference>
<proteinExistence type="predicted"/>
<feature type="transmembrane region" description="Helical" evidence="1">
    <location>
        <begin position="6"/>
        <end position="23"/>
    </location>
</feature>
<dbReference type="Proteomes" id="UP000242088">
    <property type="component" value="Unassembled WGS sequence"/>
</dbReference>
<dbReference type="EMBL" id="PYZI01000014">
    <property type="protein sequence ID" value="PTF13112.1"/>
    <property type="molecule type" value="Genomic_DNA"/>
</dbReference>
<feature type="transmembrane region" description="Helical" evidence="1">
    <location>
        <begin position="35"/>
        <end position="51"/>
    </location>
</feature>
<evidence type="ECO:0000313" key="2">
    <source>
        <dbReference type="EMBL" id="PTF13112.1"/>
    </source>
</evidence>
<evidence type="ECO:0008006" key="4">
    <source>
        <dbReference type="Google" id="ProtNLM"/>
    </source>
</evidence>
<sequence>MNEVFYILIFIGLAYGVFSVVFDRYMETDKAKHEAIYKIILLFIVITTTGVALKYHLLHILIVLLAFMFIDKIKMFRKE</sequence>
<accession>A0ABX5HZG3</accession>
<protein>
    <recommendedName>
        <fullName evidence="4">Phage protein</fullName>
    </recommendedName>
</protein>
<keyword evidence="1" id="KW-1133">Transmembrane helix</keyword>
<name>A0ABX5HZG3_9STAP</name>
<evidence type="ECO:0000313" key="3">
    <source>
        <dbReference type="Proteomes" id="UP000242088"/>
    </source>
</evidence>
<keyword evidence="1" id="KW-0472">Membrane</keyword>
<keyword evidence="1" id="KW-0812">Transmembrane</keyword>
<gene>
    <name evidence="2" type="ORF">BUY47_10115</name>
</gene>
<comment type="caution">
    <text evidence="2">The sequence shown here is derived from an EMBL/GenBank/DDBJ whole genome shotgun (WGS) entry which is preliminary data.</text>
</comment>
<organism evidence="2 3">
    <name type="scientific">Staphylococcus devriesei</name>
    <dbReference type="NCBI Taxonomy" id="586733"/>
    <lineage>
        <taxon>Bacteria</taxon>
        <taxon>Bacillati</taxon>
        <taxon>Bacillota</taxon>
        <taxon>Bacilli</taxon>
        <taxon>Bacillales</taxon>
        <taxon>Staphylococcaceae</taxon>
        <taxon>Staphylococcus</taxon>
    </lineage>
</organism>